<name>A0ACB8S4E4_9AGAM</name>
<gene>
    <name evidence="1" type="ORF">FA95DRAFT_1555379</name>
</gene>
<reference evidence="1" key="2">
    <citation type="journal article" date="2022" name="New Phytol.">
        <title>Evolutionary transition to the ectomycorrhizal habit in the genomes of a hyperdiverse lineage of mushroom-forming fungi.</title>
        <authorList>
            <person name="Looney B."/>
            <person name="Miyauchi S."/>
            <person name="Morin E."/>
            <person name="Drula E."/>
            <person name="Courty P.E."/>
            <person name="Kohler A."/>
            <person name="Kuo A."/>
            <person name="LaButti K."/>
            <person name="Pangilinan J."/>
            <person name="Lipzen A."/>
            <person name="Riley R."/>
            <person name="Andreopoulos W."/>
            <person name="He G."/>
            <person name="Johnson J."/>
            <person name="Nolan M."/>
            <person name="Tritt A."/>
            <person name="Barry K.W."/>
            <person name="Grigoriev I.V."/>
            <person name="Nagy L.G."/>
            <person name="Hibbett D."/>
            <person name="Henrissat B."/>
            <person name="Matheny P.B."/>
            <person name="Labbe J."/>
            <person name="Martin F.M."/>
        </authorList>
    </citation>
    <scope>NUCLEOTIDE SEQUENCE</scope>
    <source>
        <strain evidence="1">FP105234-sp</strain>
    </source>
</reference>
<dbReference type="Proteomes" id="UP000814033">
    <property type="component" value="Unassembled WGS sequence"/>
</dbReference>
<reference evidence="1" key="1">
    <citation type="submission" date="2021-02" db="EMBL/GenBank/DDBJ databases">
        <authorList>
            <consortium name="DOE Joint Genome Institute"/>
            <person name="Ahrendt S."/>
            <person name="Looney B.P."/>
            <person name="Miyauchi S."/>
            <person name="Morin E."/>
            <person name="Drula E."/>
            <person name="Courty P.E."/>
            <person name="Chicoki N."/>
            <person name="Fauchery L."/>
            <person name="Kohler A."/>
            <person name="Kuo A."/>
            <person name="Labutti K."/>
            <person name="Pangilinan J."/>
            <person name="Lipzen A."/>
            <person name="Riley R."/>
            <person name="Andreopoulos W."/>
            <person name="He G."/>
            <person name="Johnson J."/>
            <person name="Barry K.W."/>
            <person name="Grigoriev I.V."/>
            <person name="Nagy L."/>
            <person name="Hibbett D."/>
            <person name="Henrissat B."/>
            <person name="Matheny P.B."/>
            <person name="Labbe J."/>
            <person name="Martin F."/>
        </authorList>
    </citation>
    <scope>NUCLEOTIDE SEQUENCE</scope>
    <source>
        <strain evidence="1">FP105234-sp</strain>
    </source>
</reference>
<dbReference type="EMBL" id="MU275859">
    <property type="protein sequence ID" value="KAI0050663.1"/>
    <property type="molecule type" value="Genomic_DNA"/>
</dbReference>
<keyword evidence="2" id="KW-1185">Reference proteome</keyword>
<comment type="caution">
    <text evidence="1">The sequence shown here is derived from an EMBL/GenBank/DDBJ whole genome shotgun (WGS) entry which is preliminary data.</text>
</comment>
<evidence type="ECO:0000313" key="2">
    <source>
        <dbReference type="Proteomes" id="UP000814033"/>
    </source>
</evidence>
<organism evidence="1 2">
    <name type="scientific">Auriscalpium vulgare</name>
    <dbReference type="NCBI Taxonomy" id="40419"/>
    <lineage>
        <taxon>Eukaryota</taxon>
        <taxon>Fungi</taxon>
        <taxon>Dikarya</taxon>
        <taxon>Basidiomycota</taxon>
        <taxon>Agaricomycotina</taxon>
        <taxon>Agaricomycetes</taxon>
        <taxon>Russulales</taxon>
        <taxon>Auriscalpiaceae</taxon>
        <taxon>Auriscalpium</taxon>
    </lineage>
</organism>
<evidence type="ECO:0000313" key="1">
    <source>
        <dbReference type="EMBL" id="KAI0050663.1"/>
    </source>
</evidence>
<sequence length="327" mass="35658">MSDVFATLYPELDFNHPLPQYIDPAKLSSDFSFFDPTPNQIEAPTPDTFDTDLELDTDLQLFDEQVQLFELNNPIAPPREAGPPSVFSESAYESVANSESVYYSPYAPSNYSLPVGMSSFNAMHLSDYGASERYNARILGADMTATSFGALPPSPPVSPPTRAARAQSDYGAALHGQRRYPAAGGHPSVSPISMSPQLPIVPPVPSVARSQAGSDYNAAGDARGKIHHCPTCNRGFARAYNLKTHMDTHSSDRVKPYACPHRSCGRSFSRKHDLQRHRAAIHRDSSTTSTTPSARIGVESGMRARCEDCGKSWVTGQQRGCDCRNVK</sequence>
<protein>
    <submittedName>
        <fullName evidence="1">Uncharacterized protein</fullName>
    </submittedName>
</protein>
<proteinExistence type="predicted"/>
<accession>A0ACB8S4E4</accession>